<dbReference type="CDD" id="cd00067">
    <property type="entry name" value="GAL4"/>
    <property type="match status" value="1"/>
</dbReference>
<dbReference type="CDD" id="cd12148">
    <property type="entry name" value="fungal_TF_MHR"/>
    <property type="match status" value="1"/>
</dbReference>
<dbReference type="GO" id="GO:0003677">
    <property type="term" value="F:DNA binding"/>
    <property type="evidence" value="ECO:0007669"/>
    <property type="project" value="InterPro"/>
</dbReference>
<feature type="compositionally biased region" description="Polar residues" evidence="6">
    <location>
        <begin position="11"/>
        <end position="31"/>
    </location>
</feature>
<dbReference type="PANTHER" id="PTHR47338">
    <property type="entry name" value="ZN(II)2CYS6 TRANSCRIPTION FACTOR (EUROFUNG)-RELATED"/>
    <property type="match status" value="1"/>
</dbReference>
<dbReference type="GO" id="GO:0005634">
    <property type="term" value="C:nucleus"/>
    <property type="evidence" value="ECO:0007669"/>
    <property type="project" value="UniProtKB-SubCell"/>
</dbReference>
<feature type="compositionally biased region" description="Basic and acidic residues" evidence="6">
    <location>
        <begin position="32"/>
        <end position="45"/>
    </location>
</feature>
<feature type="compositionally biased region" description="Polar residues" evidence="6">
    <location>
        <begin position="379"/>
        <end position="390"/>
    </location>
</feature>
<reference evidence="8 9" key="1">
    <citation type="submission" date="2015-03" db="EMBL/GenBank/DDBJ databases">
        <title>Genomics and transcriptomics of the oil-accumulating basidiomycete yeast T. oleaginosus allow insights into substrate utilization and the diverse evolutionary trajectories of mating systems in fungi.</title>
        <authorList>
            <consortium name="DOE Joint Genome Institute"/>
            <person name="Kourist R."/>
            <person name="Kracht O."/>
            <person name="Bracharz F."/>
            <person name="Lipzen A."/>
            <person name="Nolan M."/>
            <person name="Ohm R."/>
            <person name="Grigoriev I."/>
            <person name="Sun S."/>
            <person name="Heitman J."/>
            <person name="Bruck T."/>
            <person name="Nowrousian M."/>
        </authorList>
    </citation>
    <scope>NUCLEOTIDE SEQUENCE [LARGE SCALE GENOMIC DNA]</scope>
    <source>
        <strain evidence="8 9">IBC0246</strain>
    </source>
</reference>
<evidence type="ECO:0000256" key="5">
    <source>
        <dbReference type="ARBA" id="ARBA00023242"/>
    </source>
</evidence>
<dbReference type="AlphaFoldDB" id="A0A0J0XSR3"/>
<feature type="compositionally biased region" description="Polar residues" evidence="6">
    <location>
        <begin position="288"/>
        <end position="330"/>
    </location>
</feature>
<dbReference type="Proteomes" id="UP000053611">
    <property type="component" value="Unassembled WGS sequence"/>
</dbReference>
<dbReference type="PANTHER" id="PTHR47338:SF29">
    <property type="entry name" value="ZN(2)-C6 FUNGAL-TYPE DOMAIN-CONTAINING PROTEIN"/>
    <property type="match status" value="1"/>
</dbReference>
<dbReference type="SUPFAM" id="SSF57701">
    <property type="entry name" value="Zn2/Cys6 DNA-binding domain"/>
    <property type="match status" value="1"/>
</dbReference>
<comment type="subcellular location">
    <subcellularLocation>
        <location evidence="1">Nucleus</location>
    </subcellularLocation>
</comment>
<dbReference type="GO" id="GO:0000981">
    <property type="term" value="F:DNA-binding transcription factor activity, RNA polymerase II-specific"/>
    <property type="evidence" value="ECO:0007669"/>
    <property type="project" value="InterPro"/>
</dbReference>
<evidence type="ECO:0000313" key="8">
    <source>
        <dbReference type="EMBL" id="KLT44108.1"/>
    </source>
</evidence>
<evidence type="ECO:0000313" key="9">
    <source>
        <dbReference type="Proteomes" id="UP000053611"/>
    </source>
</evidence>
<evidence type="ECO:0000259" key="7">
    <source>
        <dbReference type="PROSITE" id="PS50048"/>
    </source>
</evidence>
<dbReference type="GO" id="GO:0006351">
    <property type="term" value="P:DNA-templated transcription"/>
    <property type="evidence" value="ECO:0007669"/>
    <property type="project" value="InterPro"/>
</dbReference>
<feature type="compositionally biased region" description="Polar residues" evidence="6">
    <location>
        <begin position="460"/>
        <end position="469"/>
    </location>
</feature>
<dbReference type="OrthoDB" id="2309723at2759"/>
<name>A0A0J0XSR3_9TREE</name>
<dbReference type="STRING" id="879819.A0A0J0XSR3"/>
<dbReference type="SMART" id="SM00906">
    <property type="entry name" value="Fungal_trans"/>
    <property type="match status" value="1"/>
</dbReference>
<keyword evidence="2" id="KW-0479">Metal-binding</keyword>
<proteinExistence type="predicted"/>
<accession>A0A0J0XSR3</accession>
<dbReference type="RefSeq" id="XP_018280599.1">
    <property type="nucleotide sequence ID" value="XM_018422536.1"/>
</dbReference>
<evidence type="ECO:0000256" key="3">
    <source>
        <dbReference type="ARBA" id="ARBA00023015"/>
    </source>
</evidence>
<dbReference type="InterPro" id="IPR050815">
    <property type="entry name" value="TF_fung"/>
</dbReference>
<keyword evidence="4" id="KW-0804">Transcription</keyword>
<dbReference type="Pfam" id="PF00172">
    <property type="entry name" value="Zn_clus"/>
    <property type="match status" value="1"/>
</dbReference>
<feature type="compositionally biased region" description="Polar residues" evidence="6">
    <location>
        <begin position="233"/>
        <end position="248"/>
    </location>
</feature>
<protein>
    <recommendedName>
        <fullName evidence="7">Zn(2)-C6 fungal-type domain-containing protein</fullName>
    </recommendedName>
</protein>
<dbReference type="GO" id="GO:0008270">
    <property type="term" value="F:zinc ion binding"/>
    <property type="evidence" value="ECO:0007669"/>
    <property type="project" value="InterPro"/>
</dbReference>
<feature type="region of interest" description="Disordered" evidence="6">
    <location>
        <begin position="429"/>
        <end position="469"/>
    </location>
</feature>
<dbReference type="PROSITE" id="PS50048">
    <property type="entry name" value="ZN2_CY6_FUNGAL_2"/>
    <property type="match status" value="1"/>
</dbReference>
<dbReference type="SMART" id="SM00066">
    <property type="entry name" value="GAL4"/>
    <property type="match status" value="1"/>
</dbReference>
<feature type="compositionally biased region" description="Low complexity" evidence="6">
    <location>
        <begin position="101"/>
        <end position="119"/>
    </location>
</feature>
<dbReference type="PROSITE" id="PS00463">
    <property type="entry name" value="ZN2_CY6_FUNGAL_1"/>
    <property type="match status" value="1"/>
</dbReference>
<keyword evidence="3" id="KW-0805">Transcription regulation</keyword>
<feature type="region of interest" description="Disordered" evidence="6">
    <location>
        <begin position="1"/>
        <end position="45"/>
    </location>
</feature>
<dbReference type="InterPro" id="IPR007219">
    <property type="entry name" value="XnlR_reg_dom"/>
</dbReference>
<feature type="compositionally biased region" description="Low complexity" evidence="6">
    <location>
        <begin position="255"/>
        <end position="266"/>
    </location>
</feature>
<gene>
    <name evidence="8" type="ORF">CC85DRAFT_283884</name>
</gene>
<keyword evidence="5" id="KW-0539">Nucleus</keyword>
<dbReference type="Pfam" id="PF04082">
    <property type="entry name" value="Fungal_trans"/>
    <property type="match status" value="1"/>
</dbReference>
<dbReference type="Gene3D" id="4.10.240.10">
    <property type="entry name" value="Zn(2)-C6 fungal-type DNA-binding domain"/>
    <property type="match status" value="1"/>
</dbReference>
<evidence type="ECO:0000256" key="6">
    <source>
        <dbReference type="SAM" id="MobiDB-lite"/>
    </source>
</evidence>
<dbReference type="GeneID" id="28983139"/>
<dbReference type="EMBL" id="KQ087189">
    <property type="protein sequence ID" value="KLT44108.1"/>
    <property type="molecule type" value="Genomic_DNA"/>
</dbReference>
<sequence length="952" mass="105175">MAGTHAAMPNGTDQGATGPSSAANGSQSSQEPETRPPSELSKKVDVSHFPHYGLKRGMACTFCRRRKLRCSGDRPQCTNCVKYTKVCEYGPPVKSEKKKQQQQAQQAQQQQLQHQQHQQQQHHSHQHQHQQPQHTQAPMYPLPQHHQPAYSNAPYGNGMPMGSAAVSEYTSTHQLPVGAIYNSEPVAPSVSLDYMNDVLLEPGLLEQDSYSAGMASYQGLSVFDSGSADFSQPSPFANSSMPTSSSAGLSHHHSQASAPSIAQQQHLAQPVIGMPPYVAPSGPETFSFPDTSTNPNTLQNPWSTTASTSYPTPQNSTGYETTPSVKAQSQTSMFTDTSMTTEPIFDPSVSSIPEATASITQIASDPSTPDERPRPKPQKSGTGSSGQATPELSNRLASRMYHQTNLHYVANLTPVDGLTERLGEFLFSPNSSAVKDDDGSKRARHHRTSSGTQRGGGSRAQDNSSSVNRMRTEYDGLTEAARTILLDCFLAHAPLFFEMSVPRFRYRMSFTDKRRPSLALLNVMYLWATRMSNSPQMVNMEKHFFEEACKYLEMSTSTVDRLIDAVRAAMLLAVYSHSSGRHHEGWCLGGLANRLVLSCGLHRIQSNVHRPEPKKNPFLRNRVFLLPPPVDAVELGERLHLFWACLATDRCSSLATGYSSGLKDDDISTPFARHLTDIASGSVSERDDYTIRDIYRGRALDFSNDTPYTKWAKCVVILERASKLPFLEPAEDSPYIQAWNQYHLLVHRNPLQAPPPECLNQPQYRNPRDYRECLHAIDSHVQGLGPDGVFPVVRKMQAQQEGAPEPEITTNILMLHHMITAVYMLLNDINSLDVENNEALKAARKSVVLFRAMPQLPFTDVDAFLVLIWSLIAKVLIKEAHRLMKMGEGDAARGVAAEAETVIGEMARIGETMYLARTQAKAVEELKEAALSPAGDTDGVPQLESFMFPQQM</sequence>
<dbReference type="InterPro" id="IPR036864">
    <property type="entry name" value="Zn2-C6_fun-type_DNA-bd_sf"/>
</dbReference>
<feature type="region of interest" description="Disordered" evidence="6">
    <location>
        <begin position="98"/>
        <end position="156"/>
    </location>
</feature>
<feature type="region of interest" description="Disordered" evidence="6">
    <location>
        <begin position="361"/>
        <end position="390"/>
    </location>
</feature>
<keyword evidence="9" id="KW-1185">Reference proteome</keyword>
<feature type="domain" description="Zn(2)-C6 fungal-type" evidence="7">
    <location>
        <begin position="59"/>
        <end position="89"/>
    </location>
</feature>
<feature type="region of interest" description="Disordered" evidence="6">
    <location>
        <begin position="233"/>
        <end position="330"/>
    </location>
</feature>
<dbReference type="InterPro" id="IPR001138">
    <property type="entry name" value="Zn2Cys6_DnaBD"/>
</dbReference>
<organism evidence="8 9">
    <name type="scientific">Cutaneotrichosporon oleaginosum</name>
    <dbReference type="NCBI Taxonomy" id="879819"/>
    <lineage>
        <taxon>Eukaryota</taxon>
        <taxon>Fungi</taxon>
        <taxon>Dikarya</taxon>
        <taxon>Basidiomycota</taxon>
        <taxon>Agaricomycotina</taxon>
        <taxon>Tremellomycetes</taxon>
        <taxon>Trichosporonales</taxon>
        <taxon>Trichosporonaceae</taxon>
        <taxon>Cutaneotrichosporon</taxon>
    </lineage>
</organism>
<evidence type="ECO:0000256" key="1">
    <source>
        <dbReference type="ARBA" id="ARBA00004123"/>
    </source>
</evidence>
<evidence type="ECO:0000256" key="4">
    <source>
        <dbReference type="ARBA" id="ARBA00023163"/>
    </source>
</evidence>
<evidence type="ECO:0000256" key="2">
    <source>
        <dbReference type="ARBA" id="ARBA00022723"/>
    </source>
</evidence>